<dbReference type="HOGENOM" id="CLU_370078_0_0_1"/>
<protein>
    <submittedName>
        <fullName evidence="2">Uncharacterized protein</fullName>
    </submittedName>
</protein>
<reference evidence="2 3" key="1">
    <citation type="submission" date="2014-04" db="EMBL/GenBank/DDBJ databases">
        <authorList>
            <consortium name="DOE Joint Genome Institute"/>
            <person name="Kuo A."/>
            <person name="Kohler A."/>
            <person name="Nagy L.G."/>
            <person name="Floudas D."/>
            <person name="Copeland A."/>
            <person name="Barry K.W."/>
            <person name="Cichocki N."/>
            <person name="Veneault-Fourrey C."/>
            <person name="LaButti K."/>
            <person name="Lindquist E.A."/>
            <person name="Lipzen A."/>
            <person name="Lundell T."/>
            <person name="Morin E."/>
            <person name="Murat C."/>
            <person name="Sun H."/>
            <person name="Tunlid A."/>
            <person name="Henrissat B."/>
            <person name="Grigoriev I.V."/>
            <person name="Hibbett D.S."/>
            <person name="Martin F."/>
            <person name="Nordberg H.P."/>
            <person name="Cantor M.N."/>
            <person name="Hua S.X."/>
        </authorList>
    </citation>
    <scope>NUCLEOTIDE SEQUENCE [LARGE SCALE GENOMIC DNA]</scope>
    <source>
        <strain evidence="2 3">LaAM-08-1</strain>
    </source>
</reference>
<dbReference type="OrthoDB" id="3178019at2759"/>
<feature type="region of interest" description="Disordered" evidence="1">
    <location>
        <begin position="521"/>
        <end position="546"/>
    </location>
</feature>
<organism evidence="2 3">
    <name type="scientific">Laccaria amethystina LaAM-08-1</name>
    <dbReference type="NCBI Taxonomy" id="1095629"/>
    <lineage>
        <taxon>Eukaryota</taxon>
        <taxon>Fungi</taxon>
        <taxon>Dikarya</taxon>
        <taxon>Basidiomycota</taxon>
        <taxon>Agaricomycotina</taxon>
        <taxon>Agaricomycetes</taxon>
        <taxon>Agaricomycetidae</taxon>
        <taxon>Agaricales</taxon>
        <taxon>Agaricineae</taxon>
        <taxon>Hydnangiaceae</taxon>
        <taxon>Laccaria</taxon>
    </lineage>
</organism>
<evidence type="ECO:0000256" key="1">
    <source>
        <dbReference type="SAM" id="MobiDB-lite"/>
    </source>
</evidence>
<gene>
    <name evidence="2" type="ORF">K443DRAFT_130397</name>
</gene>
<evidence type="ECO:0000313" key="2">
    <source>
        <dbReference type="EMBL" id="KIK05565.1"/>
    </source>
</evidence>
<dbReference type="AlphaFoldDB" id="A0A0C9X0H0"/>
<keyword evidence="3" id="KW-1185">Reference proteome</keyword>
<reference evidence="3" key="2">
    <citation type="submission" date="2015-01" db="EMBL/GenBank/DDBJ databases">
        <title>Evolutionary Origins and Diversification of the Mycorrhizal Mutualists.</title>
        <authorList>
            <consortium name="DOE Joint Genome Institute"/>
            <consortium name="Mycorrhizal Genomics Consortium"/>
            <person name="Kohler A."/>
            <person name="Kuo A."/>
            <person name="Nagy L.G."/>
            <person name="Floudas D."/>
            <person name="Copeland A."/>
            <person name="Barry K.W."/>
            <person name="Cichocki N."/>
            <person name="Veneault-Fourrey C."/>
            <person name="LaButti K."/>
            <person name="Lindquist E.A."/>
            <person name="Lipzen A."/>
            <person name="Lundell T."/>
            <person name="Morin E."/>
            <person name="Murat C."/>
            <person name="Riley R."/>
            <person name="Ohm R."/>
            <person name="Sun H."/>
            <person name="Tunlid A."/>
            <person name="Henrissat B."/>
            <person name="Grigoriev I.V."/>
            <person name="Hibbett D.S."/>
            <person name="Martin F."/>
        </authorList>
    </citation>
    <scope>NUCLEOTIDE SEQUENCE [LARGE SCALE GENOMIC DNA]</scope>
    <source>
        <strain evidence="3">LaAM-08-1</strain>
    </source>
</reference>
<evidence type="ECO:0000313" key="3">
    <source>
        <dbReference type="Proteomes" id="UP000054477"/>
    </source>
</evidence>
<dbReference type="EMBL" id="KN838559">
    <property type="protein sequence ID" value="KIK05565.1"/>
    <property type="molecule type" value="Genomic_DNA"/>
</dbReference>
<proteinExistence type="predicted"/>
<feature type="compositionally biased region" description="Polar residues" evidence="1">
    <location>
        <begin position="530"/>
        <end position="539"/>
    </location>
</feature>
<accession>A0A0C9X0H0</accession>
<sequence>MDNMVEKHIKVLAIGDEDWQIGGKSYIEWGARKEQWKHGAKERAEHKSKKRKHHGNIIDLSIFEYQEALMVPSDEDDDNLQLTVPSIQDTTTLRFTAQLSAQLHTQLKHDRGRVQLWSDLPSLAHTSDGNWRELDFQDETKVEDSPRRNVVKMSLTASADSLHITTRHFLVLQVTIPTPIRSQQVQYSFTYRLVYPSGEVKWLGLFGQNGTLVLNRAHDSDPSTNTLSLLDGWKSMIGNTREYHASWSESTPVEIARFAPTDYRVWAFGSERLLSEPKNASILFLVPCQRDDHSVVVSPTYTMTASPGTLLDVSFTGSITQSSSQLSTVSLQTRGNSEDPTTFLKRILDSTNIRLLAYVGTHAILGSVQDQIPVQVAIIPMEPAKLSNQINLDLNDLACTLLSDATDFSIFSPLSLDIHFLTLPLSKNKTLSFEIDSTGSEFLLSPVHSFLPTKTSTRSGFWKMTILCPHKPSSKPLRDLDILPTPPPSPRRLPIVKPSVSFASIDTVISPLPSRVSDVGFSPREREHYPSSNDSSTLSGWMARPNKEPPRENIYSLFKYLYATFSVFLSVLYHLLGGFVPDIDSDQEETDDEAGGECVVNPNDEEGSHDDTVAVDSDPIVPSAVVSPTQSIGSTQDMSQDGDNTMQISAAQTSSDQALPKAVISSSSPEFYAEVMDEVGQITIAFTRVSLDEDVNTVFKPNPNSIARVVELNGSVLHGTVRELAAESVVGLTPPTIFYLLNLCVISPAKLDGQWQ</sequence>
<dbReference type="Proteomes" id="UP000054477">
    <property type="component" value="Unassembled WGS sequence"/>
</dbReference>
<name>A0A0C9X0H0_9AGAR</name>